<proteinExistence type="predicted"/>
<keyword evidence="7" id="KW-1185">Reference proteome</keyword>
<dbReference type="PANTHER" id="PTHR32071">
    <property type="entry name" value="TRANSCRIPTIONAL REGULATORY PROTEIN"/>
    <property type="match status" value="1"/>
</dbReference>
<evidence type="ECO:0000259" key="5">
    <source>
        <dbReference type="PROSITE" id="PS50045"/>
    </source>
</evidence>
<dbReference type="InterPro" id="IPR002197">
    <property type="entry name" value="HTH_Fis"/>
</dbReference>
<accession>A0ABS2PDC9</accession>
<evidence type="ECO:0000256" key="3">
    <source>
        <dbReference type="ARBA" id="ARBA00023015"/>
    </source>
</evidence>
<dbReference type="Pfam" id="PF00158">
    <property type="entry name" value="Sigma54_activat"/>
    <property type="match status" value="1"/>
</dbReference>
<sequence length="412" mass="46982">MKRLETFAIVIVDRNRKITDVNDFMYQPFSDHRYNHFLNESVEVDHEEDELCLVNISGERYLVKRKDTNGQELFYILAVMSRVAKLTSNTNHKKHSSDELNHIIGTSRAMNRIKDLATKVATSDSTVLLTGESGTGKELFARGIHNNSARNKHPFVAVNCVAIPDELFESEMFGYEAGAFSGARRDGKPGKVELAQNGTLFLDEISELSYASQGKLLRVLQEREVDRLGGVRSKTVNIRVVAATNKNLKQLVTEGKFREDLYYRLYVFDLNVPPLRERERDVLILIEHYIHEFNQSLGKQVTEVSEDLKAWALSYTWPGNVRELKSSIERGMNIVEGSHLAQEDLGRYDNVHLDHTAQKEPFHGTLEQAMNHYEKAIIEKAILEVEGDRTKAAALLDIHLSSLYRKLSKHQI</sequence>
<dbReference type="InterPro" id="IPR058031">
    <property type="entry name" value="AAA_lid_NorR"/>
</dbReference>
<evidence type="ECO:0000256" key="4">
    <source>
        <dbReference type="ARBA" id="ARBA00023163"/>
    </source>
</evidence>
<dbReference type="RefSeq" id="WP_204698067.1">
    <property type="nucleotide sequence ID" value="NZ_JAFBEC010000007.1"/>
</dbReference>
<dbReference type="Pfam" id="PF25601">
    <property type="entry name" value="AAA_lid_14"/>
    <property type="match status" value="1"/>
</dbReference>
<dbReference type="InterPro" id="IPR025943">
    <property type="entry name" value="Sigma_54_int_dom_ATP-bd_2"/>
</dbReference>
<dbReference type="InterPro" id="IPR027417">
    <property type="entry name" value="P-loop_NTPase"/>
</dbReference>
<evidence type="ECO:0000256" key="2">
    <source>
        <dbReference type="ARBA" id="ARBA00022840"/>
    </source>
</evidence>
<organism evidence="6 7">
    <name type="scientific">Geomicrobium sediminis</name>
    <dbReference type="NCBI Taxonomy" id="1347788"/>
    <lineage>
        <taxon>Bacteria</taxon>
        <taxon>Bacillati</taxon>
        <taxon>Bacillota</taxon>
        <taxon>Bacilli</taxon>
        <taxon>Bacillales</taxon>
        <taxon>Geomicrobium</taxon>
    </lineage>
</organism>
<dbReference type="InterPro" id="IPR003593">
    <property type="entry name" value="AAA+_ATPase"/>
</dbReference>
<keyword evidence="2" id="KW-0067">ATP-binding</keyword>
<gene>
    <name evidence="6" type="ORF">JOD17_002523</name>
</gene>
<reference evidence="6 7" key="1">
    <citation type="submission" date="2021-01" db="EMBL/GenBank/DDBJ databases">
        <title>Genomic Encyclopedia of Type Strains, Phase IV (KMG-IV): sequencing the most valuable type-strain genomes for metagenomic binning, comparative biology and taxonomic classification.</title>
        <authorList>
            <person name="Goeker M."/>
        </authorList>
    </citation>
    <scope>NUCLEOTIDE SEQUENCE [LARGE SCALE GENOMIC DNA]</scope>
    <source>
        <strain evidence="6 7">DSM 25540</strain>
    </source>
</reference>
<keyword evidence="4" id="KW-0804">Transcription</keyword>
<dbReference type="InterPro" id="IPR002078">
    <property type="entry name" value="Sigma_54_int"/>
</dbReference>
<evidence type="ECO:0000313" key="7">
    <source>
        <dbReference type="Proteomes" id="UP000741863"/>
    </source>
</evidence>
<dbReference type="PROSITE" id="PS50045">
    <property type="entry name" value="SIGMA54_INTERACT_4"/>
    <property type="match status" value="1"/>
</dbReference>
<keyword evidence="1" id="KW-0547">Nucleotide-binding</keyword>
<dbReference type="Gene3D" id="3.40.50.300">
    <property type="entry name" value="P-loop containing nucleotide triphosphate hydrolases"/>
    <property type="match status" value="1"/>
</dbReference>
<dbReference type="InterPro" id="IPR009057">
    <property type="entry name" value="Homeodomain-like_sf"/>
</dbReference>
<dbReference type="PROSITE" id="PS00676">
    <property type="entry name" value="SIGMA54_INTERACT_2"/>
    <property type="match status" value="1"/>
</dbReference>
<dbReference type="Proteomes" id="UP000741863">
    <property type="component" value="Unassembled WGS sequence"/>
</dbReference>
<dbReference type="PANTHER" id="PTHR32071:SF57">
    <property type="entry name" value="C4-DICARBOXYLATE TRANSPORT TRANSCRIPTIONAL REGULATORY PROTEIN DCTD"/>
    <property type="match status" value="1"/>
</dbReference>
<dbReference type="EMBL" id="JAFBEC010000007">
    <property type="protein sequence ID" value="MBM7633429.1"/>
    <property type="molecule type" value="Genomic_DNA"/>
</dbReference>
<dbReference type="SMART" id="SM00382">
    <property type="entry name" value="AAA"/>
    <property type="match status" value="1"/>
</dbReference>
<dbReference type="PROSITE" id="PS00675">
    <property type="entry name" value="SIGMA54_INTERACT_1"/>
    <property type="match status" value="1"/>
</dbReference>
<dbReference type="Gene3D" id="1.10.8.60">
    <property type="match status" value="1"/>
</dbReference>
<dbReference type="SUPFAM" id="SSF52540">
    <property type="entry name" value="P-loop containing nucleoside triphosphate hydrolases"/>
    <property type="match status" value="1"/>
</dbReference>
<dbReference type="Pfam" id="PF02954">
    <property type="entry name" value="HTH_8"/>
    <property type="match status" value="1"/>
</dbReference>
<dbReference type="Gene3D" id="1.10.10.60">
    <property type="entry name" value="Homeodomain-like"/>
    <property type="match status" value="1"/>
</dbReference>
<feature type="domain" description="Sigma-54 factor interaction" evidence="5">
    <location>
        <begin position="103"/>
        <end position="333"/>
    </location>
</feature>
<evidence type="ECO:0000256" key="1">
    <source>
        <dbReference type="ARBA" id="ARBA00022741"/>
    </source>
</evidence>
<keyword evidence="3" id="KW-0805">Transcription regulation</keyword>
<dbReference type="CDD" id="cd00009">
    <property type="entry name" value="AAA"/>
    <property type="match status" value="1"/>
</dbReference>
<dbReference type="SUPFAM" id="SSF46689">
    <property type="entry name" value="Homeodomain-like"/>
    <property type="match status" value="1"/>
</dbReference>
<dbReference type="InterPro" id="IPR025662">
    <property type="entry name" value="Sigma_54_int_dom_ATP-bd_1"/>
</dbReference>
<comment type="caution">
    <text evidence="6">The sequence shown here is derived from an EMBL/GenBank/DDBJ whole genome shotgun (WGS) entry which is preliminary data.</text>
</comment>
<protein>
    <submittedName>
        <fullName evidence="6">Transcriptional regulator with PAS, ATPase and Fis domain</fullName>
    </submittedName>
</protein>
<name>A0ABS2PDC9_9BACL</name>
<evidence type="ECO:0000313" key="6">
    <source>
        <dbReference type="EMBL" id="MBM7633429.1"/>
    </source>
</evidence>